<dbReference type="AlphaFoldDB" id="A0A1G2BYH9"/>
<sequence length="128" mass="14459">MLILAFAGLGLVAVFFTHEAAKPSELVSMENYVIHVEPWISQAHRDQSLANITVVRDNFLNFKGSDHSMGATHLALFLAFDAWQRFLITGDNNNINQSLKHFSVAKDLLPELRVEIENLENLLRQKNA</sequence>
<organism evidence="1 2">
    <name type="scientific">Candidatus Komeilibacteria bacterium RIFOXYC1_FULL_37_11</name>
    <dbReference type="NCBI Taxonomy" id="1798555"/>
    <lineage>
        <taxon>Bacteria</taxon>
        <taxon>Candidatus Komeiliibacteriota</taxon>
    </lineage>
</organism>
<evidence type="ECO:0000313" key="2">
    <source>
        <dbReference type="Proteomes" id="UP000177626"/>
    </source>
</evidence>
<name>A0A1G2BYH9_9BACT</name>
<protein>
    <submittedName>
        <fullName evidence="1">Uncharacterized protein</fullName>
    </submittedName>
</protein>
<dbReference type="EMBL" id="MHKQ01000011">
    <property type="protein sequence ID" value="OGY94203.1"/>
    <property type="molecule type" value="Genomic_DNA"/>
</dbReference>
<evidence type="ECO:0000313" key="1">
    <source>
        <dbReference type="EMBL" id="OGY94203.1"/>
    </source>
</evidence>
<comment type="caution">
    <text evidence="1">The sequence shown here is derived from an EMBL/GenBank/DDBJ whole genome shotgun (WGS) entry which is preliminary data.</text>
</comment>
<proteinExistence type="predicted"/>
<accession>A0A1G2BYH9</accession>
<reference evidence="1 2" key="1">
    <citation type="journal article" date="2016" name="Nat. Commun.">
        <title>Thousands of microbial genomes shed light on interconnected biogeochemical processes in an aquifer system.</title>
        <authorList>
            <person name="Anantharaman K."/>
            <person name="Brown C.T."/>
            <person name="Hug L.A."/>
            <person name="Sharon I."/>
            <person name="Castelle C.J."/>
            <person name="Probst A.J."/>
            <person name="Thomas B.C."/>
            <person name="Singh A."/>
            <person name="Wilkins M.J."/>
            <person name="Karaoz U."/>
            <person name="Brodie E.L."/>
            <person name="Williams K.H."/>
            <person name="Hubbard S.S."/>
            <person name="Banfield J.F."/>
        </authorList>
    </citation>
    <scope>NUCLEOTIDE SEQUENCE [LARGE SCALE GENOMIC DNA]</scope>
</reference>
<gene>
    <name evidence="1" type="ORF">A2406_01865</name>
</gene>
<dbReference type="Proteomes" id="UP000177626">
    <property type="component" value="Unassembled WGS sequence"/>
</dbReference>